<dbReference type="SUPFAM" id="SSF56747">
    <property type="entry name" value="Prim-pol domain"/>
    <property type="match status" value="1"/>
</dbReference>
<evidence type="ECO:0000313" key="2">
    <source>
        <dbReference type="EMBL" id="SFT97745.1"/>
    </source>
</evidence>
<accession>A0A1I7CE71</accession>
<gene>
    <name evidence="2" type="ORF">SAMN05660657_04390</name>
</gene>
<dbReference type="Pfam" id="PF09250">
    <property type="entry name" value="Prim-Pol"/>
    <property type="match status" value="1"/>
</dbReference>
<protein>
    <submittedName>
        <fullName evidence="2">Bifunctional DNA primase/polymerase, N-terminal</fullName>
    </submittedName>
</protein>
<dbReference type="EMBL" id="FPBA01000020">
    <property type="protein sequence ID" value="SFT97745.1"/>
    <property type="molecule type" value="Genomic_DNA"/>
</dbReference>
<keyword evidence="3" id="KW-1185">Reference proteome</keyword>
<name>A0A1I7CE71_9ACTN</name>
<dbReference type="CDD" id="cd04859">
    <property type="entry name" value="Prim_Pol"/>
    <property type="match status" value="1"/>
</dbReference>
<sequence>MQCECNPEEPMPEPQEGTVMLEPALCWASMGMPILPLQPWDKPGWSVILGTGYEVASAGITDPQRAKEVWDAYPMTNMGLVCGTVRYASHCIMVLDLDVHEDGADPVGELVRWQQHTGIKLPPGPTVETPRGIQLYFLIPEGTGPIWSGAKWLPNVDVRADGSYVVAPPSVIATRRYPGRYPADKFPEGWAQYRFLDMSGTPYYPRPSEFFDDLENAVAPAALLEDINSNRNRRGKEAAYKAATGHTRAPRSGRVPVAYYIENGIPKGVVQWDELWAIAWSVHHRQTPQETFDLIKHIADKSPQNEWDPWIDGYLDIGTTGKTLWSIVNRCYDRADRHRGDEIDQRRRAEFHAQRDKETAEKYAAALTWLDNLNTNRKDK</sequence>
<reference evidence="3" key="1">
    <citation type="submission" date="2016-10" db="EMBL/GenBank/DDBJ databases">
        <authorList>
            <person name="Varghese N."/>
            <person name="Submissions S."/>
        </authorList>
    </citation>
    <scope>NUCLEOTIDE SEQUENCE [LARGE SCALE GENOMIC DNA]</scope>
    <source>
        <strain evidence="3">DSM 46136</strain>
    </source>
</reference>
<dbReference type="AlphaFoldDB" id="A0A1I7CE71"/>
<dbReference type="SMART" id="SM00943">
    <property type="entry name" value="Prim-Pol"/>
    <property type="match status" value="1"/>
</dbReference>
<organism evidence="2 3">
    <name type="scientific">Geodermatophilus amargosae</name>
    <dbReference type="NCBI Taxonomy" id="1296565"/>
    <lineage>
        <taxon>Bacteria</taxon>
        <taxon>Bacillati</taxon>
        <taxon>Actinomycetota</taxon>
        <taxon>Actinomycetes</taxon>
        <taxon>Geodermatophilales</taxon>
        <taxon>Geodermatophilaceae</taxon>
        <taxon>Geodermatophilus</taxon>
    </lineage>
</organism>
<dbReference type="InterPro" id="IPR015330">
    <property type="entry name" value="DNA_primase/pol_bifunc_N"/>
</dbReference>
<evidence type="ECO:0000259" key="1">
    <source>
        <dbReference type="SMART" id="SM00943"/>
    </source>
</evidence>
<feature type="domain" description="DNA primase/polymerase bifunctional N-terminal" evidence="1">
    <location>
        <begin position="24"/>
        <end position="191"/>
    </location>
</feature>
<dbReference type="OrthoDB" id="3218228at2"/>
<dbReference type="Proteomes" id="UP000199546">
    <property type="component" value="Unassembled WGS sequence"/>
</dbReference>
<proteinExistence type="predicted"/>
<evidence type="ECO:0000313" key="3">
    <source>
        <dbReference type="Proteomes" id="UP000199546"/>
    </source>
</evidence>
<dbReference type="STRING" id="1296565.SAMN05660657_04390"/>